<sequence>MQFTITAVLAFAATAAFAAPLDERQVGLCSSGNPVCCATDVLNLANLDCAPPSTTPTSINAFIDGCAAEGQQAKCCLIPILGQALICSDVNPTAGTTTAAANKPY</sequence>
<evidence type="ECO:0000313" key="5">
    <source>
        <dbReference type="Proteomes" id="UP000676310"/>
    </source>
</evidence>
<dbReference type="InterPro" id="IPR036686">
    <property type="entry name" value="Class_II_Hydrophobin_sf"/>
</dbReference>
<proteinExistence type="inferred from homology"/>
<dbReference type="Gene3D" id="3.20.120.10">
    <property type="entry name" value="Hydrophobin"/>
    <property type="match status" value="1"/>
</dbReference>
<evidence type="ECO:0000256" key="2">
    <source>
        <dbReference type="ARBA" id="ARBA00023157"/>
    </source>
</evidence>
<keyword evidence="2" id="KW-1015">Disulfide bond</keyword>
<dbReference type="Pfam" id="PF06766">
    <property type="entry name" value="Hydrophobin_2"/>
    <property type="match status" value="1"/>
</dbReference>
<evidence type="ECO:0000256" key="3">
    <source>
        <dbReference type="SAM" id="SignalP"/>
    </source>
</evidence>
<dbReference type="GO" id="GO:0005576">
    <property type="term" value="C:extracellular region"/>
    <property type="evidence" value="ECO:0007669"/>
    <property type="project" value="InterPro"/>
</dbReference>
<dbReference type="PANTHER" id="PTHR42341">
    <property type="entry name" value="HYDROPHOBIN"/>
    <property type="match status" value="1"/>
</dbReference>
<keyword evidence="3" id="KW-0732">Signal</keyword>
<dbReference type="InterPro" id="IPR010636">
    <property type="entry name" value="Class_II_hydrophobin"/>
</dbReference>
<reference evidence="4" key="1">
    <citation type="submission" date="2021-05" db="EMBL/GenBank/DDBJ databases">
        <authorList>
            <person name="Stam R."/>
        </authorList>
    </citation>
    <scope>NUCLEOTIDE SEQUENCE</scope>
    <source>
        <strain evidence="4">CS162</strain>
    </source>
</reference>
<feature type="chain" id="PRO_5035205640" description="Hydrophobin" evidence="3">
    <location>
        <begin position="19"/>
        <end position="105"/>
    </location>
</feature>
<dbReference type="CDD" id="cd23508">
    <property type="entry name" value="hydrophobin_II"/>
    <property type="match status" value="1"/>
</dbReference>
<accession>A0A8J2N5G5</accession>
<gene>
    <name evidence="4" type="ORF">ALTATR162_LOCUS11303</name>
</gene>
<dbReference type="RefSeq" id="XP_043174880.1">
    <property type="nucleotide sequence ID" value="XM_043318945.1"/>
</dbReference>
<comment type="similarity">
    <text evidence="1">Belongs to the cerato-ulmin hydrophobin family.</text>
</comment>
<dbReference type="GeneID" id="67011561"/>
<name>A0A8J2N5G5_9PLEO</name>
<dbReference type="AlphaFoldDB" id="A0A8J2N5G5"/>
<evidence type="ECO:0000313" key="4">
    <source>
        <dbReference type="EMBL" id="CAG5185431.1"/>
    </source>
</evidence>
<keyword evidence="5" id="KW-1185">Reference proteome</keyword>
<comment type="caution">
    <text evidence="4">The sequence shown here is derived from an EMBL/GenBank/DDBJ whole genome shotgun (WGS) entry which is preliminary data.</text>
</comment>
<dbReference type="Proteomes" id="UP000676310">
    <property type="component" value="Unassembled WGS sequence"/>
</dbReference>
<organism evidence="4 5">
    <name type="scientific">Alternaria atra</name>
    <dbReference type="NCBI Taxonomy" id="119953"/>
    <lineage>
        <taxon>Eukaryota</taxon>
        <taxon>Fungi</taxon>
        <taxon>Dikarya</taxon>
        <taxon>Ascomycota</taxon>
        <taxon>Pezizomycotina</taxon>
        <taxon>Dothideomycetes</taxon>
        <taxon>Pleosporomycetidae</taxon>
        <taxon>Pleosporales</taxon>
        <taxon>Pleosporineae</taxon>
        <taxon>Pleosporaceae</taxon>
        <taxon>Alternaria</taxon>
        <taxon>Alternaria sect. Ulocladioides</taxon>
    </lineage>
</organism>
<evidence type="ECO:0008006" key="6">
    <source>
        <dbReference type="Google" id="ProtNLM"/>
    </source>
</evidence>
<dbReference type="EMBL" id="CAJRGZ010000030">
    <property type="protein sequence ID" value="CAG5185431.1"/>
    <property type="molecule type" value="Genomic_DNA"/>
</dbReference>
<evidence type="ECO:0000256" key="1">
    <source>
        <dbReference type="ARBA" id="ARBA00009576"/>
    </source>
</evidence>
<dbReference type="PANTHER" id="PTHR42341:SF1">
    <property type="entry name" value="HYDROPHOBIN"/>
    <property type="match status" value="1"/>
</dbReference>
<dbReference type="SUPFAM" id="SSF101751">
    <property type="entry name" value="Hydrophobin II, HfbII"/>
    <property type="match status" value="1"/>
</dbReference>
<protein>
    <recommendedName>
        <fullName evidence="6">Hydrophobin</fullName>
    </recommendedName>
</protein>
<dbReference type="OrthoDB" id="4500971at2759"/>
<feature type="signal peptide" evidence="3">
    <location>
        <begin position="1"/>
        <end position="18"/>
    </location>
</feature>